<dbReference type="Proteomes" id="UP001168821">
    <property type="component" value="Unassembled WGS sequence"/>
</dbReference>
<accession>A0AA38MMT5</accession>
<dbReference type="AlphaFoldDB" id="A0AA38MMT5"/>
<protein>
    <submittedName>
        <fullName evidence="2">Uncharacterized protein</fullName>
    </submittedName>
</protein>
<sequence>MSQFYNLPNQTTVNNDESNRNNECWVDLLENLAVFIAAASNLIKSLQQTIELSKLQTSEGFDKDFLCACAKLSENIAGLSMKDTGFLNQINTEMVPTANKLMEGEVKKNEENNLVESTEKEDCMCVDSSSESKGAEKSSKLKIQSKSKLGKKQPKEICKYFLFMKLLR</sequence>
<comment type="caution">
    <text evidence="2">The sequence shown here is derived from an EMBL/GenBank/DDBJ whole genome shotgun (WGS) entry which is preliminary data.</text>
</comment>
<feature type="compositionally biased region" description="Basic residues" evidence="1">
    <location>
        <begin position="143"/>
        <end position="152"/>
    </location>
</feature>
<proteinExistence type="predicted"/>
<name>A0AA38MMT5_9CUCU</name>
<organism evidence="2 3">
    <name type="scientific">Zophobas morio</name>
    <dbReference type="NCBI Taxonomy" id="2755281"/>
    <lineage>
        <taxon>Eukaryota</taxon>
        <taxon>Metazoa</taxon>
        <taxon>Ecdysozoa</taxon>
        <taxon>Arthropoda</taxon>
        <taxon>Hexapoda</taxon>
        <taxon>Insecta</taxon>
        <taxon>Pterygota</taxon>
        <taxon>Neoptera</taxon>
        <taxon>Endopterygota</taxon>
        <taxon>Coleoptera</taxon>
        <taxon>Polyphaga</taxon>
        <taxon>Cucujiformia</taxon>
        <taxon>Tenebrionidae</taxon>
        <taxon>Zophobas</taxon>
    </lineage>
</organism>
<reference evidence="2" key="1">
    <citation type="journal article" date="2023" name="G3 (Bethesda)">
        <title>Whole genome assemblies of Zophobas morio and Tenebrio molitor.</title>
        <authorList>
            <person name="Kaur S."/>
            <person name="Stinson S.A."/>
            <person name="diCenzo G.C."/>
        </authorList>
    </citation>
    <scope>NUCLEOTIDE SEQUENCE</scope>
    <source>
        <strain evidence="2">QUZm001</strain>
    </source>
</reference>
<evidence type="ECO:0000313" key="2">
    <source>
        <dbReference type="EMBL" id="KAJ3662091.1"/>
    </source>
</evidence>
<evidence type="ECO:0000256" key="1">
    <source>
        <dbReference type="SAM" id="MobiDB-lite"/>
    </source>
</evidence>
<gene>
    <name evidence="2" type="ORF">Zmor_006452</name>
</gene>
<keyword evidence="3" id="KW-1185">Reference proteome</keyword>
<feature type="region of interest" description="Disordered" evidence="1">
    <location>
        <begin position="125"/>
        <end position="152"/>
    </location>
</feature>
<evidence type="ECO:0000313" key="3">
    <source>
        <dbReference type="Proteomes" id="UP001168821"/>
    </source>
</evidence>
<dbReference type="EMBL" id="JALNTZ010000002">
    <property type="protein sequence ID" value="KAJ3662091.1"/>
    <property type="molecule type" value="Genomic_DNA"/>
</dbReference>